<evidence type="ECO:0000259" key="1">
    <source>
        <dbReference type="Pfam" id="PF24036"/>
    </source>
</evidence>
<dbReference type="AlphaFoldDB" id="A0A1G8UJ49"/>
<keyword evidence="3" id="KW-1185">Reference proteome</keyword>
<protein>
    <recommendedName>
        <fullName evidence="1">DUF7345 domain-containing protein</fullName>
    </recommendedName>
</protein>
<gene>
    <name evidence="2" type="ORF">SAMN04515672_0913</name>
</gene>
<dbReference type="InterPro" id="IPR055769">
    <property type="entry name" value="DUF7345"/>
</dbReference>
<dbReference type="Pfam" id="PF24036">
    <property type="entry name" value="DUF7345"/>
    <property type="match status" value="1"/>
</dbReference>
<dbReference type="EMBL" id="FNFE01000001">
    <property type="protein sequence ID" value="SDJ53896.1"/>
    <property type="molecule type" value="Genomic_DNA"/>
</dbReference>
<feature type="domain" description="DUF7345" evidence="1">
    <location>
        <begin position="41"/>
        <end position="161"/>
    </location>
</feature>
<dbReference type="Proteomes" id="UP000198882">
    <property type="component" value="Unassembled WGS sequence"/>
</dbReference>
<reference evidence="3" key="1">
    <citation type="submission" date="2016-10" db="EMBL/GenBank/DDBJ databases">
        <authorList>
            <person name="Varghese N."/>
            <person name="Submissions S."/>
        </authorList>
    </citation>
    <scope>NUCLEOTIDE SEQUENCE [LARGE SCALE GENOMIC DNA]</scope>
    <source>
        <strain evidence="3">B4,CECT 8067,JCM 17497</strain>
    </source>
</reference>
<name>A0A1G8UJ49_9EURY</name>
<dbReference type="RefSeq" id="WP_090303383.1">
    <property type="nucleotide sequence ID" value="NZ_FNFE01000001.1"/>
</dbReference>
<dbReference type="STRING" id="1095776.SAMN04515672_0913"/>
<accession>A0A1G8UJ49</accession>
<dbReference type="OrthoDB" id="240095at2157"/>
<proteinExistence type="predicted"/>
<evidence type="ECO:0000313" key="3">
    <source>
        <dbReference type="Proteomes" id="UP000198882"/>
    </source>
</evidence>
<organism evidence="2 3">
    <name type="scientific">Natronorubrum texcoconense</name>
    <dbReference type="NCBI Taxonomy" id="1095776"/>
    <lineage>
        <taxon>Archaea</taxon>
        <taxon>Methanobacteriati</taxon>
        <taxon>Methanobacteriota</taxon>
        <taxon>Stenosarchaea group</taxon>
        <taxon>Halobacteria</taxon>
        <taxon>Halobacteriales</taxon>
        <taxon>Natrialbaceae</taxon>
        <taxon>Natronorubrum</taxon>
    </lineage>
</organism>
<evidence type="ECO:0000313" key="2">
    <source>
        <dbReference type="EMBL" id="SDJ53896.1"/>
    </source>
</evidence>
<sequence length="233" mass="24196">MQRELATVGVISLLFVSAFALPVAASSSNSGESVEESAVHVDLDADGDATVSLISIYDLTDPDERDALETLREDESAQDELLDRGADRFDSVATNAEANVGREMTVATESADVSVSDDRGIVTLSVTWEGLAAVEDDTLVVTEPFASGFDADRSLVVTAPTEATIESSTPEPTTQDETRATWDAETDLDGFELTLSGATTASDDASDGTPGFTGGVALVAVGLAVASFAANRH</sequence>